<protein>
    <submittedName>
        <fullName evidence="8">Ribonuclease BN</fullName>
        <ecNumber evidence="8">3.1.-.-</ecNumber>
    </submittedName>
</protein>
<evidence type="ECO:0000256" key="5">
    <source>
        <dbReference type="ARBA" id="ARBA00023136"/>
    </source>
</evidence>
<feature type="region of interest" description="Disordered" evidence="6">
    <location>
        <begin position="289"/>
        <end position="317"/>
    </location>
</feature>
<feature type="transmembrane region" description="Helical" evidence="7">
    <location>
        <begin position="28"/>
        <end position="51"/>
    </location>
</feature>
<feature type="transmembrane region" description="Helical" evidence="7">
    <location>
        <begin position="239"/>
        <end position="257"/>
    </location>
</feature>
<evidence type="ECO:0000256" key="3">
    <source>
        <dbReference type="ARBA" id="ARBA00022692"/>
    </source>
</evidence>
<feature type="transmembrane region" description="Helical" evidence="7">
    <location>
        <begin position="317"/>
        <end position="342"/>
    </location>
</feature>
<dbReference type="PANTHER" id="PTHR30213:SF1">
    <property type="entry name" value="INNER MEMBRANE PROTEIN YHJD"/>
    <property type="match status" value="1"/>
</dbReference>
<feature type="compositionally biased region" description="Basic residues" evidence="6">
    <location>
        <begin position="300"/>
        <end position="312"/>
    </location>
</feature>
<dbReference type="InterPro" id="IPR017039">
    <property type="entry name" value="Virul_fac_BrkB"/>
</dbReference>
<evidence type="ECO:0000256" key="4">
    <source>
        <dbReference type="ARBA" id="ARBA00022989"/>
    </source>
</evidence>
<keyword evidence="8" id="KW-0378">Hydrolase</keyword>
<evidence type="ECO:0000256" key="7">
    <source>
        <dbReference type="SAM" id="Phobius"/>
    </source>
</evidence>
<keyword evidence="3 7" id="KW-0812">Transmembrane</keyword>
<feature type="transmembrane region" description="Helical" evidence="7">
    <location>
        <begin position="138"/>
        <end position="167"/>
    </location>
</feature>
<keyword evidence="2" id="KW-1003">Cell membrane</keyword>
<reference evidence="8" key="1">
    <citation type="submission" date="2020-02" db="EMBL/GenBank/DDBJ databases">
        <authorList>
            <person name="Meier V. D."/>
        </authorList>
    </citation>
    <scope>NUCLEOTIDE SEQUENCE</scope>
    <source>
        <strain evidence="8">AVDCRST_MAG04</strain>
    </source>
</reference>
<keyword evidence="5 7" id="KW-0472">Membrane</keyword>
<accession>A0A6J4JK29</accession>
<evidence type="ECO:0000313" key="8">
    <source>
        <dbReference type="EMBL" id="CAA9280288.1"/>
    </source>
</evidence>
<name>A0A6J4JK29_9PROT</name>
<sequence length="346" mass="36291">MLNRAWGLARDTVYGYIEDDAMSRGAAVAYYTIFSIAPLLLIATAIAGLFFGDKAVEGAIAEQLEGLLGRPSAEAVQAMVKGAANTTQGTVATVISVVTLLLTASGVFAELQSALNVIWKAPPQTGDTITRLVVARALAIGLVAATGFLLLVSLVVSAALAAVATWVGGLMPELTKLLAVGNFAVSFLMVTLLFGAIYKILPDRQLLWRDVAVGAAVTAMLFTIGKTLIGWYIGGTGIASAYGAAGSLMVVLVWVFYSTQTFLLGAEFTKAWAGLKGSPEALAAGARSAEEIDEGLQSQRSRRRPRRERRRRPEGEAAANPVTVVAPAIGAAALGSLLVSLLRRRR</sequence>
<dbReference type="EC" id="3.1.-.-" evidence="8"/>
<dbReference type="PANTHER" id="PTHR30213">
    <property type="entry name" value="INNER MEMBRANE PROTEIN YHJD"/>
    <property type="match status" value="1"/>
</dbReference>
<dbReference type="AlphaFoldDB" id="A0A6J4JK29"/>
<evidence type="ECO:0000256" key="6">
    <source>
        <dbReference type="SAM" id="MobiDB-lite"/>
    </source>
</evidence>
<evidence type="ECO:0000256" key="1">
    <source>
        <dbReference type="ARBA" id="ARBA00004651"/>
    </source>
</evidence>
<dbReference type="EMBL" id="CADCTL010000271">
    <property type="protein sequence ID" value="CAA9280288.1"/>
    <property type="molecule type" value="Genomic_DNA"/>
</dbReference>
<proteinExistence type="predicted"/>
<evidence type="ECO:0000256" key="2">
    <source>
        <dbReference type="ARBA" id="ARBA00022475"/>
    </source>
</evidence>
<feature type="transmembrane region" description="Helical" evidence="7">
    <location>
        <begin position="213"/>
        <end position="233"/>
    </location>
</feature>
<organism evidence="8">
    <name type="scientific">uncultured Acetobacteraceae bacterium</name>
    <dbReference type="NCBI Taxonomy" id="169975"/>
    <lineage>
        <taxon>Bacteria</taxon>
        <taxon>Pseudomonadati</taxon>
        <taxon>Pseudomonadota</taxon>
        <taxon>Alphaproteobacteria</taxon>
        <taxon>Acetobacterales</taxon>
        <taxon>Acetobacteraceae</taxon>
        <taxon>environmental samples</taxon>
    </lineage>
</organism>
<keyword evidence="4 7" id="KW-1133">Transmembrane helix</keyword>
<dbReference type="Pfam" id="PF03631">
    <property type="entry name" value="Virul_fac_BrkB"/>
    <property type="match status" value="1"/>
</dbReference>
<dbReference type="GO" id="GO:0016787">
    <property type="term" value="F:hydrolase activity"/>
    <property type="evidence" value="ECO:0007669"/>
    <property type="project" value="UniProtKB-KW"/>
</dbReference>
<dbReference type="NCBIfam" id="TIGR00765">
    <property type="entry name" value="yihY_not_rbn"/>
    <property type="match status" value="1"/>
</dbReference>
<gene>
    <name evidence="8" type="ORF">AVDCRST_MAG04-3674</name>
</gene>
<dbReference type="GO" id="GO:0005886">
    <property type="term" value="C:plasma membrane"/>
    <property type="evidence" value="ECO:0007669"/>
    <property type="project" value="UniProtKB-SubCell"/>
</dbReference>
<comment type="subcellular location">
    <subcellularLocation>
        <location evidence="1">Cell membrane</location>
        <topology evidence="1">Multi-pass membrane protein</topology>
    </subcellularLocation>
</comment>
<feature type="transmembrane region" description="Helical" evidence="7">
    <location>
        <begin position="179"/>
        <end position="201"/>
    </location>
</feature>